<comment type="caution">
    <text evidence="2">The sequence shown here is derived from an EMBL/GenBank/DDBJ whole genome shotgun (WGS) entry which is preliminary data.</text>
</comment>
<organism evidence="2 3">
    <name type="scientific">Solanum bulbocastanum</name>
    <name type="common">Wild potato</name>
    <dbReference type="NCBI Taxonomy" id="147425"/>
    <lineage>
        <taxon>Eukaryota</taxon>
        <taxon>Viridiplantae</taxon>
        <taxon>Streptophyta</taxon>
        <taxon>Embryophyta</taxon>
        <taxon>Tracheophyta</taxon>
        <taxon>Spermatophyta</taxon>
        <taxon>Magnoliopsida</taxon>
        <taxon>eudicotyledons</taxon>
        <taxon>Gunneridae</taxon>
        <taxon>Pentapetalae</taxon>
        <taxon>asterids</taxon>
        <taxon>lamiids</taxon>
        <taxon>Solanales</taxon>
        <taxon>Solanaceae</taxon>
        <taxon>Solanoideae</taxon>
        <taxon>Solaneae</taxon>
        <taxon>Solanum</taxon>
    </lineage>
</organism>
<dbReference type="EMBL" id="JBANQN010000008">
    <property type="protein sequence ID" value="KAK6782198.1"/>
    <property type="molecule type" value="Genomic_DNA"/>
</dbReference>
<feature type="compositionally biased region" description="Polar residues" evidence="1">
    <location>
        <begin position="83"/>
        <end position="104"/>
    </location>
</feature>
<feature type="region of interest" description="Disordered" evidence="1">
    <location>
        <begin position="83"/>
        <end position="115"/>
    </location>
</feature>
<feature type="region of interest" description="Disordered" evidence="1">
    <location>
        <begin position="1"/>
        <end position="29"/>
    </location>
</feature>
<evidence type="ECO:0000313" key="2">
    <source>
        <dbReference type="EMBL" id="KAK6782198.1"/>
    </source>
</evidence>
<gene>
    <name evidence="2" type="ORF">RDI58_019994</name>
</gene>
<reference evidence="2 3" key="1">
    <citation type="submission" date="2024-02" db="EMBL/GenBank/DDBJ databases">
        <title>de novo genome assembly of Solanum bulbocastanum strain 11H21.</title>
        <authorList>
            <person name="Hosaka A.J."/>
        </authorList>
    </citation>
    <scope>NUCLEOTIDE SEQUENCE [LARGE SCALE GENOMIC DNA]</scope>
    <source>
        <tissue evidence="2">Young leaves</tissue>
    </source>
</reference>
<dbReference type="AlphaFoldDB" id="A0AAN8TCS6"/>
<evidence type="ECO:0000313" key="3">
    <source>
        <dbReference type="Proteomes" id="UP001371456"/>
    </source>
</evidence>
<name>A0AAN8TCS6_SOLBU</name>
<evidence type="ECO:0000256" key="1">
    <source>
        <dbReference type="SAM" id="MobiDB-lite"/>
    </source>
</evidence>
<feature type="compositionally biased region" description="Polar residues" evidence="1">
    <location>
        <begin position="1"/>
        <end position="11"/>
    </location>
</feature>
<proteinExistence type="predicted"/>
<feature type="compositionally biased region" description="Basic and acidic residues" evidence="1">
    <location>
        <begin position="12"/>
        <end position="29"/>
    </location>
</feature>
<protein>
    <submittedName>
        <fullName evidence="2">Uncharacterized protein</fullName>
    </submittedName>
</protein>
<sequence>MNVIDQNNLHESSSHHEIENQATSERNDVDLDEKYVELNNEIAKDDAHQHVEETEKAQMDQLSVSIREYVDISNIDAEAQNSIDQTVGGVSNTDLPGSSASKSPSLDDYPNLIMT</sequence>
<accession>A0AAN8TCS6</accession>
<keyword evidence="3" id="KW-1185">Reference proteome</keyword>
<dbReference type="Proteomes" id="UP001371456">
    <property type="component" value="Unassembled WGS sequence"/>
</dbReference>